<dbReference type="RefSeq" id="XP_019040974.1">
    <property type="nucleotide sequence ID" value="XM_019184298.1"/>
</dbReference>
<dbReference type="InterPro" id="IPR011009">
    <property type="entry name" value="Kinase-like_dom_sf"/>
</dbReference>
<dbReference type="AlphaFoldDB" id="A0A1E3PA58"/>
<dbReference type="GeneID" id="30201544"/>
<evidence type="ECO:0000256" key="1">
    <source>
        <dbReference type="SAM" id="MobiDB-lite"/>
    </source>
</evidence>
<gene>
    <name evidence="2" type="ORF">WICANDRAFT_75965</name>
</gene>
<evidence type="ECO:0000313" key="3">
    <source>
        <dbReference type="Proteomes" id="UP000094112"/>
    </source>
</evidence>
<dbReference type="EMBL" id="KV454208">
    <property type="protein sequence ID" value="ODQ61767.1"/>
    <property type="molecule type" value="Genomic_DNA"/>
</dbReference>
<evidence type="ECO:0000313" key="2">
    <source>
        <dbReference type="EMBL" id="ODQ61767.1"/>
    </source>
</evidence>
<dbReference type="OrthoDB" id="4177680at2759"/>
<feature type="compositionally biased region" description="Polar residues" evidence="1">
    <location>
        <begin position="510"/>
        <end position="528"/>
    </location>
</feature>
<accession>A0A1E3PA58</accession>
<feature type="region of interest" description="Disordered" evidence="1">
    <location>
        <begin position="145"/>
        <end position="173"/>
    </location>
</feature>
<feature type="region of interest" description="Disordered" evidence="1">
    <location>
        <begin position="483"/>
        <end position="528"/>
    </location>
</feature>
<proteinExistence type="predicted"/>
<reference evidence="2 3" key="1">
    <citation type="journal article" date="2016" name="Proc. Natl. Acad. Sci. U.S.A.">
        <title>Comparative genomics of biotechnologically important yeasts.</title>
        <authorList>
            <person name="Riley R."/>
            <person name="Haridas S."/>
            <person name="Wolfe K.H."/>
            <person name="Lopes M.R."/>
            <person name="Hittinger C.T."/>
            <person name="Goeker M."/>
            <person name="Salamov A.A."/>
            <person name="Wisecaver J.H."/>
            <person name="Long T.M."/>
            <person name="Calvey C.H."/>
            <person name="Aerts A.L."/>
            <person name="Barry K.W."/>
            <person name="Choi C."/>
            <person name="Clum A."/>
            <person name="Coughlan A.Y."/>
            <person name="Deshpande S."/>
            <person name="Douglass A.P."/>
            <person name="Hanson S.J."/>
            <person name="Klenk H.-P."/>
            <person name="LaButti K.M."/>
            <person name="Lapidus A."/>
            <person name="Lindquist E.A."/>
            <person name="Lipzen A.M."/>
            <person name="Meier-Kolthoff J.P."/>
            <person name="Ohm R.A."/>
            <person name="Otillar R.P."/>
            <person name="Pangilinan J.L."/>
            <person name="Peng Y."/>
            <person name="Rokas A."/>
            <person name="Rosa C.A."/>
            <person name="Scheuner C."/>
            <person name="Sibirny A.A."/>
            <person name="Slot J.C."/>
            <person name="Stielow J.B."/>
            <person name="Sun H."/>
            <person name="Kurtzman C.P."/>
            <person name="Blackwell M."/>
            <person name="Grigoriev I.V."/>
            <person name="Jeffries T.W."/>
        </authorList>
    </citation>
    <scope>NUCLEOTIDE SEQUENCE [LARGE SCALE GENOMIC DNA]</scope>
    <source>
        <strain evidence="3">ATCC 58044 / CBS 1984 / NCYC 433 / NRRL Y-366-8</strain>
    </source>
</reference>
<protein>
    <submittedName>
        <fullName evidence="2">Uncharacterized protein</fullName>
    </submittedName>
</protein>
<feature type="compositionally biased region" description="Low complexity" evidence="1">
    <location>
        <begin position="156"/>
        <end position="171"/>
    </location>
</feature>
<sequence>MSSNLIEEVKQEIETNSAIATHHEQAQTQKQPQEIDYSPTTSKDEQENLLRRTNFGILFLEALAKEIIKPIAEIQIQNIFKIDEAGPVKINQITVWLLCQSINVKNVLTPDYKHIIPHLYKLVLILPSLVLVEVNHLEAPSEDPAVEIPTSISEKSTAASMPRSRSTSSNSKKMRELKSIFPYAQDIPKSFFNKKLQQMEHYLNAAMKKIDPFTILVYIHESLSGLSNTSFGFKNNIKSSTPETKIADIFKQQFVDPVISIFEVVLIQNKKHIKAERERHFSTFYTIPSSDNSSEALDVSEHLFPDLVITSAFESGKDTIEHILEFKRPSLFIYPRSGKLVEFERDIKLGAVLKQLIYYCYSLNIDSFSVTDGFGFLFSILDEGTYDKSQSIGEQKPQPKTSEDYVHQNILRYITFNGLDTETYKPLFQENDLQTRMLIALVLYLKIFSGELAGQDSDELKQKMQSIFDKAKKQRFEVTLATLPEEQSNSATPAPATQNSNAGKKVAVDPNTNQESAPLSPASYNSQQYATTMTSAPTTADIDEKKFIARIPFNFNEFKVIQDRQSCMTKVIKITRKGLQQYFIKPGSFLEPRGHDDTDYNVVLKLYSFNHLENYFWNFFDNYMKKTFDEFVEDTIEQYETEVGINKIIKDFNDTVDDPSKMINSPRMLAFGRMTSARVLTPFDGYFIAFDEVKTGNNKFNGKHMEGLIDEVQKLHMVNIAHGDLATRNILVDEYNKVHLIDYNCAFKIPENDQSRRRYGLDLDNEKLAQIESKIKSNII</sequence>
<keyword evidence="3" id="KW-1185">Reference proteome</keyword>
<dbReference type="SUPFAM" id="SSF56112">
    <property type="entry name" value="Protein kinase-like (PK-like)"/>
    <property type="match status" value="1"/>
</dbReference>
<organism evidence="2 3">
    <name type="scientific">Wickerhamomyces anomalus (strain ATCC 58044 / CBS 1984 / NCYC 433 / NRRL Y-366-8)</name>
    <name type="common">Yeast</name>
    <name type="synonym">Hansenula anomala</name>
    <dbReference type="NCBI Taxonomy" id="683960"/>
    <lineage>
        <taxon>Eukaryota</taxon>
        <taxon>Fungi</taxon>
        <taxon>Dikarya</taxon>
        <taxon>Ascomycota</taxon>
        <taxon>Saccharomycotina</taxon>
        <taxon>Saccharomycetes</taxon>
        <taxon>Phaffomycetales</taxon>
        <taxon>Wickerhamomycetaceae</taxon>
        <taxon>Wickerhamomyces</taxon>
    </lineage>
</organism>
<feature type="region of interest" description="Disordered" evidence="1">
    <location>
        <begin position="16"/>
        <end position="43"/>
    </location>
</feature>
<dbReference type="Gene3D" id="1.10.510.10">
    <property type="entry name" value="Transferase(Phosphotransferase) domain 1"/>
    <property type="match status" value="1"/>
</dbReference>
<dbReference type="Proteomes" id="UP000094112">
    <property type="component" value="Unassembled WGS sequence"/>
</dbReference>
<name>A0A1E3PA58_WICAA</name>
<feature type="compositionally biased region" description="Polar residues" evidence="1">
    <location>
        <begin position="485"/>
        <end position="502"/>
    </location>
</feature>